<dbReference type="Proteomes" id="UP000027590">
    <property type="component" value="Unassembled WGS sequence"/>
</dbReference>
<proteinExistence type="predicted"/>
<accession>A0A7U7J1E0</accession>
<name>A0A7U7J1E0_9PROT</name>
<gene>
    <name evidence="1" type="ORF">SACS_1571</name>
</gene>
<comment type="caution">
    <text evidence="1">The sequence shown here is derived from an EMBL/GenBank/DDBJ whole genome shotgun (WGS) entry which is preliminary data.</text>
</comment>
<protein>
    <submittedName>
        <fullName evidence="1">Uncharacterized protein</fullName>
    </submittedName>
</protein>
<evidence type="ECO:0000313" key="1">
    <source>
        <dbReference type="EMBL" id="CDG34309.1"/>
    </source>
</evidence>
<dbReference type="EMBL" id="CBLY010000006">
    <property type="protein sequence ID" value="CDG34309.1"/>
    <property type="molecule type" value="Genomic_DNA"/>
</dbReference>
<sequence>MISSPNGQAIIKHKKIGPVSSTGPTFPGKGIICPFLQVSRNRACFNGQT</sequence>
<evidence type="ECO:0000313" key="2">
    <source>
        <dbReference type="Proteomes" id="UP000027590"/>
    </source>
</evidence>
<reference evidence="1 2" key="2">
    <citation type="journal article" date="2014" name="PLoS ONE">
        <title>Evolution of mitochondria reconstructed from the energy metabolism of living bacteria.</title>
        <authorList>
            <person name="Degli Esposti M."/>
            <person name="Chouaia B."/>
            <person name="Comandatore F."/>
            <person name="Crotti E."/>
            <person name="Sassera D."/>
            <person name="Lievens P.M."/>
            <person name="Daffonchio D."/>
            <person name="Bandi C."/>
        </authorList>
    </citation>
    <scope>NUCLEOTIDE SEQUENCE [LARGE SCALE GENOMIC DNA]</scope>
    <source>
        <strain evidence="2">AM169</strain>
    </source>
</reference>
<dbReference type="AlphaFoldDB" id="A0A7U7J1E0"/>
<organism evidence="1 2">
    <name type="scientific">Parasaccharibacter apium</name>
    <dbReference type="NCBI Taxonomy" id="1510841"/>
    <lineage>
        <taxon>Bacteria</taxon>
        <taxon>Pseudomonadati</taxon>
        <taxon>Pseudomonadota</taxon>
        <taxon>Alphaproteobacteria</taxon>
        <taxon>Acetobacterales</taxon>
        <taxon>Acetobacteraceae</taxon>
        <taxon>Parasaccharibacter</taxon>
    </lineage>
</organism>
<reference evidence="1 2" key="1">
    <citation type="journal article" date="2014" name="Genome Biol. Evol.">
        <title>Acetic acid bacteria genomes reveal functional traits for adaptation to life in insect guts.</title>
        <authorList>
            <person name="Chouaia B."/>
            <person name="Gaiarsa S."/>
            <person name="Crotti E."/>
            <person name="Comandatore F."/>
            <person name="Degli Esposti M."/>
            <person name="Ricci I."/>
            <person name="Alma A."/>
            <person name="Favia G."/>
            <person name="Bandi C."/>
            <person name="Daffonchio D."/>
        </authorList>
    </citation>
    <scope>NUCLEOTIDE SEQUENCE [LARGE SCALE GENOMIC DNA]</scope>
    <source>
        <strain evidence="2">AM169</strain>
    </source>
</reference>